<feature type="domain" description="CSN8/PSMD8/EIF3K" evidence="6">
    <location>
        <begin position="2"/>
        <end position="59"/>
    </location>
</feature>
<dbReference type="GO" id="GO:0010387">
    <property type="term" value="P:COP9 signalosome assembly"/>
    <property type="evidence" value="ECO:0007669"/>
    <property type="project" value="InterPro"/>
</dbReference>
<dbReference type="GO" id="GO:0005737">
    <property type="term" value="C:cytoplasm"/>
    <property type="evidence" value="ECO:0007669"/>
    <property type="project" value="UniProtKB-SubCell"/>
</dbReference>
<evidence type="ECO:0000259" key="6">
    <source>
        <dbReference type="Pfam" id="PF10075"/>
    </source>
</evidence>
<sequence length="76" mass="8643">SYRKRIFELLTSAYTTISIADVAHFMGMSEEDATNYAVQNGWSLDVATKMLTVRKQKPQTNQKLDASKLQRLTECV</sequence>
<evidence type="ECO:0000256" key="5">
    <source>
        <dbReference type="ARBA" id="ARBA00023242"/>
    </source>
</evidence>
<dbReference type="GO" id="GO:0000338">
    <property type="term" value="P:protein deneddylation"/>
    <property type="evidence" value="ECO:0007669"/>
    <property type="project" value="InterPro"/>
</dbReference>
<feature type="non-terminal residue" evidence="7">
    <location>
        <position position="1"/>
    </location>
</feature>
<comment type="subcellular location">
    <subcellularLocation>
        <location evidence="2">Cytoplasm</location>
    </subcellularLocation>
    <subcellularLocation>
        <location evidence="1">Nucleus</location>
    </subcellularLocation>
</comment>
<proteinExistence type="predicted"/>
<dbReference type="PANTHER" id="PTHR13339">
    <property type="entry name" value="COP9 SIGNALOSOME COMPLEX SUBUNIT 8"/>
    <property type="match status" value="1"/>
</dbReference>
<evidence type="ECO:0000256" key="3">
    <source>
        <dbReference type="ARBA" id="ARBA00022490"/>
    </source>
</evidence>
<evidence type="ECO:0000256" key="2">
    <source>
        <dbReference type="ARBA" id="ARBA00004496"/>
    </source>
</evidence>
<keyword evidence="4" id="KW-0736">Signalosome</keyword>
<evidence type="ECO:0000256" key="1">
    <source>
        <dbReference type="ARBA" id="ARBA00004123"/>
    </source>
</evidence>
<dbReference type="InterPro" id="IPR033464">
    <property type="entry name" value="CSN8_PSD8_EIF3K"/>
</dbReference>
<dbReference type="Pfam" id="PF10075">
    <property type="entry name" value="CSN8_PSD8_EIF3K"/>
    <property type="match status" value="1"/>
</dbReference>
<dbReference type="AlphaFoldDB" id="A0A9R1EUF7"/>
<dbReference type="InterPro" id="IPR033205">
    <property type="entry name" value="COP9_CSN8"/>
</dbReference>
<keyword evidence="5" id="KW-0539">Nucleus</keyword>
<gene>
    <name evidence="7" type="ORF">CFC21_030498</name>
</gene>
<protein>
    <recommendedName>
        <fullName evidence="6">CSN8/PSMD8/EIF3K domain-containing protein</fullName>
    </recommendedName>
</protein>
<organism evidence="7">
    <name type="scientific">Triticum aestivum</name>
    <name type="common">Wheat</name>
    <dbReference type="NCBI Taxonomy" id="4565"/>
    <lineage>
        <taxon>Eukaryota</taxon>
        <taxon>Viridiplantae</taxon>
        <taxon>Streptophyta</taxon>
        <taxon>Embryophyta</taxon>
        <taxon>Tracheophyta</taxon>
        <taxon>Spermatophyta</taxon>
        <taxon>Magnoliopsida</taxon>
        <taxon>Liliopsida</taxon>
        <taxon>Poales</taxon>
        <taxon>Poaceae</taxon>
        <taxon>BOP clade</taxon>
        <taxon>Pooideae</taxon>
        <taxon>Triticodae</taxon>
        <taxon>Triticeae</taxon>
        <taxon>Triticinae</taxon>
        <taxon>Triticum</taxon>
    </lineage>
</organism>
<evidence type="ECO:0000313" key="7">
    <source>
        <dbReference type="EMBL" id="KAF7016998.1"/>
    </source>
</evidence>
<comment type="caution">
    <text evidence="7">The sequence shown here is derived from an EMBL/GenBank/DDBJ whole genome shotgun (WGS) entry which is preliminary data.</text>
</comment>
<accession>A0A9R1EUF7</accession>
<reference evidence="7" key="2">
    <citation type="submission" date="2020-03" db="EMBL/GenBank/DDBJ databases">
        <title>The second near-complete assembly of the hexaploid bread wheat (Triticum aestivum) genome.</title>
        <authorList>
            <person name="Zimin A.V."/>
            <person name="Puiu D."/>
            <person name="Shumante A."/>
            <person name="Alonge M."/>
            <person name="Salzberg S.L."/>
        </authorList>
    </citation>
    <scope>NUCLEOTIDE SEQUENCE</scope>
    <source>
        <tissue evidence="7">Leaf</tissue>
    </source>
</reference>
<dbReference type="GO" id="GO:0008180">
    <property type="term" value="C:COP9 signalosome"/>
    <property type="evidence" value="ECO:0007669"/>
    <property type="project" value="UniProtKB-KW"/>
</dbReference>
<feature type="non-terminal residue" evidence="7">
    <location>
        <position position="76"/>
    </location>
</feature>
<dbReference type="EMBL" id="CM022216">
    <property type="protein sequence ID" value="KAF7016998.1"/>
    <property type="molecule type" value="Genomic_DNA"/>
</dbReference>
<reference evidence="7" key="1">
    <citation type="journal article" date="2017" name="Gigascience">
        <title>The first near-complete assembly of the hexaploid bread wheat genome, Triticum aestivum.</title>
        <authorList>
            <person name="Zimin A.V."/>
            <person name="Puiu D."/>
            <person name="Hall R."/>
            <person name="Kingan S."/>
            <person name="Clavijo B.J."/>
            <person name="Salzberg S.L."/>
        </authorList>
    </citation>
    <scope>NUCLEOTIDE SEQUENCE</scope>
    <source>
        <tissue evidence="7">Leaf</tissue>
    </source>
</reference>
<dbReference type="Proteomes" id="UP000815260">
    <property type="component" value="Chromosome 2D"/>
</dbReference>
<dbReference type="OrthoDB" id="5351233at2759"/>
<evidence type="ECO:0000256" key="4">
    <source>
        <dbReference type="ARBA" id="ARBA00022790"/>
    </source>
</evidence>
<name>A0A9R1EUF7_WHEAT</name>
<dbReference type="PANTHER" id="PTHR13339:SF0">
    <property type="entry name" value="COP9 SIGNALOSOME COMPLEX SUBUNIT 8"/>
    <property type="match status" value="1"/>
</dbReference>
<keyword evidence="3" id="KW-0963">Cytoplasm</keyword>